<feature type="transmembrane region" description="Helical" evidence="1">
    <location>
        <begin position="119"/>
        <end position="139"/>
    </location>
</feature>
<keyword evidence="3" id="KW-1185">Reference proteome</keyword>
<gene>
    <name evidence="2" type="ORF">CS006_00575</name>
</gene>
<feature type="transmembrane region" description="Helical" evidence="1">
    <location>
        <begin position="72"/>
        <end position="89"/>
    </location>
</feature>
<feature type="transmembrane region" description="Helical" evidence="1">
    <location>
        <begin position="16"/>
        <end position="35"/>
    </location>
</feature>
<evidence type="ECO:0000313" key="3">
    <source>
        <dbReference type="Proteomes" id="UP000229095"/>
    </source>
</evidence>
<keyword evidence="1" id="KW-0812">Transmembrane</keyword>
<feature type="transmembrane region" description="Helical" evidence="1">
    <location>
        <begin position="41"/>
        <end position="60"/>
    </location>
</feature>
<evidence type="ECO:0008006" key="4">
    <source>
        <dbReference type="Google" id="ProtNLM"/>
    </source>
</evidence>
<feature type="transmembrane region" description="Helical" evidence="1">
    <location>
        <begin position="95"/>
        <end position="112"/>
    </location>
</feature>
<dbReference type="OrthoDB" id="2380563at2"/>
<name>A0A2M9HBT5_9BIFI</name>
<dbReference type="AlphaFoldDB" id="A0A2M9HBT5"/>
<dbReference type="Pfam" id="PF14256">
    <property type="entry name" value="YwiC"/>
    <property type="match status" value="1"/>
</dbReference>
<accession>A0A2M9HBT5</accession>
<evidence type="ECO:0000256" key="1">
    <source>
        <dbReference type="SAM" id="Phobius"/>
    </source>
</evidence>
<dbReference type="InterPro" id="IPR025576">
    <property type="entry name" value="YwiC"/>
</dbReference>
<feature type="transmembrane region" description="Helical" evidence="1">
    <location>
        <begin position="247"/>
        <end position="264"/>
    </location>
</feature>
<dbReference type="Proteomes" id="UP000229095">
    <property type="component" value="Unassembled WGS sequence"/>
</dbReference>
<protein>
    <recommendedName>
        <fullName evidence="4">YwiC-like protein</fullName>
    </recommendedName>
</protein>
<evidence type="ECO:0000313" key="2">
    <source>
        <dbReference type="EMBL" id="PJM74275.1"/>
    </source>
</evidence>
<sequence length="269" mass="29154">MPIASRALRRWIPDQHGAWAMVLLPAMAGMTLSGATPTQLWLLAAWLLCYFLQFSAARWLKSRFRKRYRKPVLVYGASTAAVGVPFVLLHPEVLTWAPVFGVLLIVSLMASWSRRERSLWANAAAVLATATMATVMPLFGEHPTPGGTAVGFDVLGMHVPLSREGCYAAAIFAFTQFGSVLFVKTMIRERGRSSYLNASVIWNVVLTCLGFAAQPTLGASGAALLARSVVLPLLARNRTIGPMVTGLVECATSLMVFASVVYAVPRIGW</sequence>
<comment type="caution">
    <text evidence="2">The sequence shown here is derived from an EMBL/GenBank/DDBJ whole genome shotgun (WGS) entry which is preliminary data.</text>
</comment>
<organism evidence="2 3">
    <name type="scientific">Bifidobacterium primatium</name>
    <dbReference type="NCBI Taxonomy" id="2045438"/>
    <lineage>
        <taxon>Bacteria</taxon>
        <taxon>Bacillati</taxon>
        <taxon>Actinomycetota</taxon>
        <taxon>Actinomycetes</taxon>
        <taxon>Bifidobacteriales</taxon>
        <taxon>Bifidobacteriaceae</taxon>
        <taxon>Bifidobacterium</taxon>
    </lineage>
</organism>
<keyword evidence="1" id="KW-1133">Transmembrane helix</keyword>
<keyword evidence="1" id="KW-0472">Membrane</keyword>
<dbReference type="EMBL" id="PEBI01000001">
    <property type="protein sequence ID" value="PJM74275.1"/>
    <property type="molecule type" value="Genomic_DNA"/>
</dbReference>
<proteinExistence type="predicted"/>
<feature type="transmembrane region" description="Helical" evidence="1">
    <location>
        <begin position="167"/>
        <end position="183"/>
    </location>
</feature>
<reference evidence="2 3" key="1">
    <citation type="submission" date="2017-10" db="EMBL/GenBank/DDBJ databases">
        <title>Draft genome sequences of strains TRE 1, TRE 9, TRE H and TRI 7, isolated from tamarins, belonging to four potential novel Bifidobacterium species.</title>
        <authorList>
            <person name="Mattarelli P."/>
            <person name="Modesto M."/>
            <person name="Puglisi E."/>
            <person name="Morelli L."/>
            <person name="Spezio C."/>
            <person name="Bonetti A."/>
            <person name="Sandri C."/>
        </authorList>
    </citation>
    <scope>NUCLEOTIDE SEQUENCE [LARGE SCALE GENOMIC DNA]</scope>
    <source>
        <strain evidence="3">TRE1</strain>
    </source>
</reference>